<reference evidence="2 3" key="1">
    <citation type="submission" date="2018-09" db="EMBL/GenBank/DDBJ databases">
        <title>A high-quality reference genome of wild soybean provides a powerful tool to mine soybean genomes.</title>
        <authorList>
            <person name="Xie M."/>
            <person name="Chung C.Y.L."/>
            <person name="Li M.-W."/>
            <person name="Wong F.-L."/>
            <person name="Chan T.-F."/>
            <person name="Lam H.-M."/>
        </authorList>
    </citation>
    <scope>NUCLEOTIDE SEQUENCE [LARGE SCALE GENOMIC DNA]</scope>
    <source>
        <strain evidence="3">cv. W05</strain>
        <tissue evidence="2">Hypocotyl of etiolated seedlings</tissue>
    </source>
</reference>
<dbReference type="AlphaFoldDB" id="A0A445K0L6"/>
<sequence length="201" mass="22848">MPASPSDNRTRWRKRKRDSQISRRHQKHKEEEEDDDDENPNAEEDLTKHNYDLEDQMHHNHPNSQPHMETEVLSDHGVQIFQFPTVMKRSVNCPHSSITAIVALERALKSGENKAPSALAAPVLENVSHGQLQALLFVPSDSFAFDGDSSFVITPPPILEGRGIVKRYGTKALVVPMHSNWFLPATVHRLERQVVLHFKPT</sequence>
<evidence type="ECO:0000313" key="2">
    <source>
        <dbReference type="EMBL" id="RZC04269.1"/>
    </source>
</evidence>
<accession>A0A445K0L6</accession>
<organism evidence="2 3">
    <name type="scientific">Glycine soja</name>
    <name type="common">Wild soybean</name>
    <dbReference type="NCBI Taxonomy" id="3848"/>
    <lineage>
        <taxon>Eukaryota</taxon>
        <taxon>Viridiplantae</taxon>
        <taxon>Streptophyta</taxon>
        <taxon>Embryophyta</taxon>
        <taxon>Tracheophyta</taxon>
        <taxon>Spermatophyta</taxon>
        <taxon>Magnoliopsida</taxon>
        <taxon>eudicotyledons</taxon>
        <taxon>Gunneridae</taxon>
        <taxon>Pentapetalae</taxon>
        <taxon>rosids</taxon>
        <taxon>fabids</taxon>
        <taxon>Fabales</taxon>
        <taxon>Fabaceae</taxon>
        <taxon>Papilionoideae</taxon>
        <taxon>50 kb inversion clade</taxon>
        <taxon>NPAAA clade</taxon>
        <taxon>indigoferoid/millettioid clade</taxon>
        <taxon>Phaseoleae</taxon>
        <taxon>Glycine</taxon>
        <taxon>Glycine subgen. Soja</taxon>
    </lineage>
</organism>
<proteinExistence type="predicted"/>
<gene>
    <name evidence="2" type="ORF">D0Y65_018740</name>
</gene>
<dbReference type="EMBL" id="QZWG01000007">
    <property type="protein sequence ID" value="RZC04269.1"/>
    <property type="molecule type" value="Genomic_DNA"/>
</dbReference>
<feature type="compositionally biased region" description="Acidic residues" evidence="1">
    <location>
        <begin position="31"/>
        <end position="44"/>
    </location>
</feature>
<dbReference type="Proteomes" id="UP000289340">
    <property type="component" value="Chromosome 7"/>
</dbReference>
<feature type="region of interest" description="Disordered" evidence="1">
    <location>
        <begin position="1"/>
        <end position="44"/>
    </location>
</feature>
<protein>
    <submittedName>
        <fullName evidence="2">SWI/SNF complex subunit SWI3C</fullName>
    </submittedName>
</protein>
<keyword evidence="3" id="KW-1185">Reference proteome</keyword>
<evidence type="ECO:0000256" key="1">
    <source>
        <dbReference type="SAM" id="MobiDB-lite"/>
    </source>
</evidence>
<feature type="compositionally biased region" description="Basic residues" evidence="1">
    <location>
        <begin position="11"/>
        <end position="27"/>
    </location>
</feature>
<comment type="caution">
    <text evidence="2">The sequence shown here is derived from an EMBL/GenBank/DDBJ whole genome shotgun (WGS) entry which is preliminary data.</text>
</comment>
<name>A0A445K0L6_GLYSO</name>
<evidence type="ECO:0000313" key="3">
    <source>
        <dbReference type="Proteomes" id="UP000289340"/>
    </source>
</evidence>